<feature type="transmembrane region" description="Helical" evidence="10">
    <location>
        <begin position="75"/>
        <end position="96"/>
    </location>
</feature>
<reference evidence="11" key="1">
    <citation type="submission" date="2019-09" db="EMBL/GenBank/DDBJ databases">
        <title>Draft genome information of white flower Hibiscus syriacus.</title>
        <authorList>
            <person name="Kim Y.-M."/>
        </authorList>
    </citation>
    <scope>NUCLEOTIDE SEQUENCE [LARGE SCALE GENOMIC DNA]</scope>
    <source>
        <strain evidence="11">YM2019G1</strain>
    </source>
</reference>
<dbReference type="EMBL" id="VEPZ02000291">
    <property type="protein sequence ID" value="KAE8727934.1"/>
    <property type="molecule type" value="Genomic_DNA"/>
</dbReference>
<comment type="similarity">
    <text evidence="2">Belongs to the SWEET sugar transporter family.</text>
</comment>
<dbReference type="FunFam" id="1.20.1280.290:FF:000003">
    <property type="entry name" value="Bidirectional sugar transporter SWEET"/>
    <property type="match status" value="1"/>
</dbReference>
<comment type="caution">
    <text evidence="11">The sequence shown here is derived from an EMBL/GenBank/DDBJ whole genome shotgun (WGS) entry which is preliminary data.</text>
</comment>
<dbReference type="InterPro" id="IPR047664">
    <property type="entry name" value="SWEET"/>
</dbReference>
<keyword evidence="8 10" id="KW-1133">Transmembrane helix</keyword>
<dbReference type="AlphaFoldDB" id="A0A6A3CHD8"/>
<dbReference type="Gene3D" id="1.20.1280.290">
    <property type="match status" value="1"/>
</dbReference>
<organism evidence="11 12">
    <name type="scientific">Hibiscus syriacus</name>
    <name type="common">Rose of Sharon</name>
    <dbReference type="NCBI Taxonomy" id="106335"/>
    <lineage>
        <taxon>Eukaryota</taxon>
        <taxon>Viridiplantae</taxon>
        <taxon>Streptophyta</taxon>
        <taxon>Embryophyta</taxon>
        <taxon>Tracheophyta</taxon>
        <taxon>Spermatophyta</taxon>
        <taxon>Magnoliopsida</taxon>
        <taxon>eudicotyledons</taxon>
        <taxon>Gunneridae</taxon>
        <taxon>Pentapetalae</taxon>
        <taxon>rosids</taxon>
        <taxon>malvids</taxon>
        <taxon>Malvales</taxon>
        <taxon>Malvaceae</taxon>
        <taxon>Malvoideae</taxon>
        <taxon>Hibiscus</taxon>
    </lineage>
</organism>
<evidence type="ECO:0000256" key="10">
    <source>
        <dbReference type="SAM" id="Phobius"/>
    </source>
</evidence>
<dbReference type="Proteomes" id="UP000436088">
    <property type="component" value="Unassembled WGS sequence"/>
</dbReference>
<proteinExistence type="inferred from homology"/>
<evidence type="ECO:0000256" key="2">
    <source>
        <dbReference type="ARBA" id="ARBA00007809"/>
    </source>
</evidence>
<evidence type="ECO:0000256" key="7">
    <source>
        <dbReference type="ARBA" id="ARBA00022737"/>
    </source>
</evidence>
<keyword evidence="5" id="KW-0762">Sugar transport</keyword>
<evidence type="ECO:0000313" key="11">
    <source>
        <dbReference type="EMBL" id="KAE8727934.1"/>
    </source>
</evidence>
<evidence type="ECO:0000256" key="3">
    <source>
        <dbReference type="ARBA" id="ARBA00022448"/>
    </source>
</evidence>
<feature type="transmembrane region" description="Helical" evidence="10">
    <location>
        <begin position="134"/>
        <end position="155"/>
    </location>
</feature>
<evidence type="ECO:0000313" key="12">
    <source>
        <dbReference type="Proteomes" id="UP000436088"/>
    </source>
</evidence>
<keyword evidence="12" id="KW-1185">Reference proteome</keyword>
<name>A0A6A3CHD8_HIBSY</name>
<evidence type="ECO:0000256" key="8">
    <source>
        <dbReference type="ARBA" id="ARBA00022989"/>
    </source>
</evidence>
<dbReference type="Pfam" id="PF03083">
    <property type="entry name" value="MtN3_slv"/>
    <property type="match status" value="2"/>
</dbReference>
<keyword evidence="6 10" id="KW-0812">Transmembrane</keyword>
<dbReference type="InterPro" id="IPR004316">
    <property type="entry name" value="SWEET_rpt"/>
</dbReference>
<sequence>MLLLYYGRLKSNVNLIVCTSSFGCAVEVIYLVLYIVYAPKRDKVFTVKGIILFNLGGYCLIMVVTNLLTQRSKRVIAMGWICAVYSVAVYASPLSIMRHVIRTKSVEYMPFPPSFFLTLCATMWFFYGLLIQDFFVALPNVLGFLLGITQMIIYVKYKNANKGVEITEQMQKEDMESSVGDIKPSFADHEQIKKITIVIAEKKVESDEIKA</sequence>
<feature type="transmembrane region" description="Helical" evidence="10">
    <location>
        <begin position="49"/>
        <end position="69"/>
    </location>
</feature>
<dbReference type="GO" id="GO:0005886">
    <property type="term" value="C:plasma membrane"/>
    <property type="evidence" value="ECO:0007669"/>
    <property type="project" value="UniProtKB-SubCell"/>
</dbReference>
<comment type="subcellular location">
    <subcellularLocation>
        <location evidence="1">Cell membrane</location>
        <topology evidence="1">Multi-pass membrane protein</topology>
    </subcellularLocation>
</comment>
<protein>
    <submittedName>
        <fullName evidence="11">Nodulin MtN3 family protein isoform 2</fullName>
    </submittedName>
</protein>
<keyword evidence="4" id="KW-1003">Cell membrane</keyword>
<gene>
    <name evidence="11" type="ORF">F3Y22_tig00005030pilonHSYRG00015</name>
</gene>
<dbReference type="PANTHER" id="PTHR10791:SF134">
    <property type="entry name" value="BIDIRECTIONAL SUGAR TRANSPORTER SWEET9"/>
    <property type="match status" value="1"/>
</dbReference>
<feature type="transmembrane region" description="Helical" evidence="10">
    <location>
        <begin position="108"/>
        <end position="128"/>
    </location>
</feature>
<evidence type="ECO:0000256" key="5">
    <source>
        <dbReference type="ARBA" id="ARBA00022597"/>
    </source>
</evidence>
<feature type="transmembrane region" description="Helical" evidence="10">
    <location>
        <begin position="12"/>
        <end position="37"/>
    </location>
</feature>
<keyword evidence="3" id="KW-0813">Transport</keyword>
<evidence type="ECO:0000256" key="1">
    <source>
        <dbReference type="ARBA" id="ARBA00004651"/>
    </source>
</evidence>
<keyword evidence="9 10" id="KW-0472">Membrane</keyword>
<evidence type="ECO:0000256" key="4">
    <source>
        <dbReference type="ARBA" id="ARBA00022475"/>
    </source>
</evidence>
<keyword evidence="7" id="KW-0677">Repeat</keyword>
<evidence type="ECO:0000256" key="6">
    <source>
        <dbReference type="ARBA" id="ARBA00022692"/>
    </source>
</evidence>
<dbReference type="GO" id="GO:0051119">
    <property type="term" value="F:sugar transmembrane transporter activity"/>
    <property type="evidence" value="ECO:0007669"/>
    <property type="project" value="InterPro"/>
</dbReference>
<accession>A0A6A3CHD8</accession>
<dbReference type="PANTHER" id="PTHR10791">
    <property type="entry name" value="RAG1-ACTIVATING PROTEIN 1"/>
    <property type="match status" value="1"/>
</dbReference>
<evidence type="ECO:0000256" key="9">
    <source>
        <dbReference type="ARBA" id="ARBA00023136"/>
    </source>
</evidence>